<dbReference type="Pfam" id="PF14269">
    <property type="entry name" value="Arylsulfotran_2"/>
    <property type="match status" value="1"/>
</dbReference>
<evidence type="ECO:0000313" key="3">
    <source>
        <dbReference type="Proteomes" id="UP001553161"/>
    </source>
</evidence>
<keyword evidence="3" id="KW-1185">Reference proteome</keyword>
<proteinExistence type="predicted"/>
<evidence type="ECO:0000313" key="2">
    <source>
        <dbReference type="EMBL" id="MEV8465886.1"/>
    </source>
</evidence>
<dbReference type="InterPro" id="IPR053143">
    <property type="entry name" value="Arylsulfate_ST"/>
</dbReference>
<organism evidence="2 3">
    <name type="scientific">Meridianimarinicoccus marinus</name>
    <dbReference type="NCBI Taxonomy" id="3231483"/>
    <lineage>
        <taxon>Bacteria</taxon>
        <taxon>Pseudomonadati</taxon>
        <taxon>Pseudomonadota</taxon>
        <taxon>Alphaproteobacteria</taxon>
        <taxon>Rhodobacterales</taxon>
        <taxon>Paracoccaceae</taxon>
        <taxon>Meridianimarinicoccus</taxon>
    </lineage>
</organism>
<dbReference type="RefSeq" id="WP_366191679.1">
    <property type="nucleotide sequence ID" value="NZ_JBFBVU010000003.1"/>
</dbReference>
<dbReference type="PANTHER" id="PTHR35340:SF5">
    <property type="entry name" value="ASST-DOMAIN-CONTAINING PROTEIN"/>
    <property type="match status" value="1"/>
</dbReference>
<keyword evidence="1" id="KW-0472">Membrane</keyword>
<keyword evidence="1" id="KW-0812">Transmembrane</keyword>
<comment type="caution">
    <text evidence="2">The sequence shown here is derived from an EMBL/GenBank/DDBJ whole genome shotgun (WGS) entry which is preliminary data.</text>
</comment>
<protein>
    <submittedName>
        <fullName evidence="2">Arylsulfotransferase family protein</fullName>
    </submittedName>
</protein>
<keyword evidence="1" id="KW-1133">Transmembrane helix</keyword>
<evidence type="ECO:0000256" key="1">
    <source>
        <dbReference type="SAM" id="Phobius"/>
    </source>
</evidence>
<accession>A0ABV3L2U5</accession>
<feature type="transmembrane region" description="Helical" evidence="1">
    <location>
        <begin position="7"/>
        <end position="31"/>
    </location>
</feature>
<sequence>MSRLRSFFEFFIPITSGLVLGIFLGALLGVWKLPPYPQIQQAIQTARTLYAEGKAMMGVEPVQHLAPLRDQPPGISVPLPDRVQPGVTFLVSLFDGDFTARLYAADGTQLYQWPIDLFEVDFDEKAHRFHTLIHGAHLYENGDILANLDGQGLMRISRCGEIVWQNALRPHHAIDIAPDGTIWTPASGEMEVEPRLADTPLRFDRVRGFSPDDGALREDLDLKEPLVRAGYQGIVSALRNTPTDVLHVNDVEVLRPEMAAAFPLFEAGDLMVNARNKNQIWILDGQTMDLKWWMTGPMSGAHDPDFQPDGTITLFDNRPLAEPRADTGWTTLLGGSRILQIDPVTRATATLWPTEGGEDFYTPFRGKHQMLDNGNVLMAETDAGRALELTPEGQIAWQYVNAYDDTQVAWMMSAMKYPESHAAFAAQPCP</sequence>
<reference evidence="2 3" key="1">
    <citation type="submission" date="2024-07" db="EMBL/GenBank/DDBJ databases">
        <authorList>
            <person name="Kang M."/>
        </authorList>
    </citation>
    <scope>NUCLEOTIDE SEQUENCE [LARGE SCALE GENOMIC DNA]</scope>
    <source>
        <strain evidence="2 3">DFM31</strain>
    </source>
</reference>
<dbReference type="EMBL" id="JBFBVU010000003">
    <property type="protein sequence ID" value="MEV8465886.1"/>
    <property type="molecule type" value="Genomic_DNA"/>
</dbReference>
<dbReference type="SUPFAM" id="SSF101898">
    <property type="entry name" value="NHL repeat"/>
    <property type="match status" value="1"/>
</dbReference>
<dbReference type="InterPro" id="IPR039535">
    <property type="entry name" value="ASST-like"/>
</dbReference>
<dbReference type="Proteomes" id="UP001553161">
    <property type="component" value="Unassembled WGS sequence"/>
</dbReference>
<gene>
    <name evidence="2" type="ORF">AB0T83_03710</name>
</gene>
<name>A0ABV3L2U5_9RHOB</name>
<dbReference type="PANTHER" id="PTHR35340">
    <property type="entry name" value="PQQ ENZYME REPEAT PROTEIN-RELATED"/>
    <property type="match status" value="1"/>
</dbReference>